<evidence type="ECO:0000313" key="1">
    <source>
        <dbReference type="EMBL" id="KYP41845.1"/>
    </source>
</evidence>
<sequence length="79" mass="9213">MLLVYIDDMIITGDDEEEKLTQFEMKDLGKFKYLLGVEVAYSKKDIFISQKKYVLDLLKEIGKLGCRISRVTIDQNCKM</sequence>
<dbReference type="Proteomes" id="UP000075243">
    <property type="component" value="Unassembled WGS sequence"/>
</dbReference>
<keyword evidence="2" id="KW-1185">Reference proteome</keyword>
<dbReference type="STRING" id="3821.A0A151RHE8"/>
<protein>
    <recommendedName>
        <fullName evidence="3">Reverse transcriptase Ty1/copia-type domain-containing protein</fullName>
    </recommendedName>
</protein>
<dbReference type="EMBL" id="KQ483749">
    <property type="protein sequence ID" value="KYP41845.1"/>
    <property type="molecule type" value="Genomic_DNA"/>
</dbReference>
<dbReference type="AlphaFoldDB" id="A0A151RHE8"/>
<dbReference type="Gramene" id="C.cajan_35287.t">
    <property type="protein sequence ID" value="C.cajan_35287.t.cds1"/>
    <property type="gene ID" value="C.cajan_35287"/>
</dbReference>
<accession>A0A151RHE8</accession>
<organism evidence="1 2">
    <name type="scientific">Cajanus cajan</name>
    <name type="common">Pigeon pea</name>
    <name type="synonym">Cajanus indicus</name>
    <dbReference type="NCBI Taxonomy" id="3821"/>
    <lineage>
        <taxon>Eukaryota</taxon>
        <taxon>Viridiplantae</taxon>
        <taxon>Streptophyta</taxon>
        <taxon>Embryophyta</taxon>
        <taxon>Tracheophyta</taxon>
        <taxon>Spermatophyta</taxon>
        <taxon>Magnoliopsida</taxon>
        <taxon>eudicotyledons</taxon>
        <taxon>Gunneridae</taxon>
        <taxon>Pentapetalae</taxon>
        <taxon>rosids</taxon>
        <taxon>fabids</taxon>
        <taxon>Fabales</taxon>
        <taxon>Fabaceae</taxon>
        <taxon>Papilionoideae</taxon>
        <taxon>50 kb inversion clade</taxon>
        <taxon>NPAAA clade</taxon>
        <taxon>indigoferoid/millettioid clade</taxon>
        <taxon>Phaseoleae</taxon>
        <taxon>Cajanus</taxon>
    </lineage>
</organism>
<name>A0A151RHE8_CAJCA</name>
<reference evidence="1" key="1">
    <citation type="journal article" date="2012" name="Nat. Biotechnol.">
        <title>Draft genome sequence of pigeonpea (Cajanus cajan), an orphan legume crop of resource-poor farmers.</title>
        <authorList>
            <person name="Varshney R.K."/>
            <person name="Chen W."/>
            <person name="Li Y."/>
            <person name="Bharti A.K."/>
            <person name="Saxena R.K."/>
            <person name="Schlueter J.A."/>
            <person name="Donoghue M.T."/>
            <person name="Azam S."/>
            <person name="Fan G."/>
            <person name="Whaley A.M."/>
            <person name="Farmer A.D."/>
            <person name="Sheridan J."/>
            <person name="Iwata A."/>
            <person name="Tuteja R."/>
            <person name="Penmetsa R.V."/>
            <person name="Wu W."/>
            <person name="Upadhyaya H.D."/>
            <person name="Yang S.P."/>
            <person name="Shah T."/>
            <person name="Saxena K.B."/>
            <person name="Michael T."/>
            <person name="McCombie W.R."/>
            <person name="Yang B."/>
            <person name="Zhang G."/>
            <person name="Yang H."/>
            <person name="Wang J."/>
            <person name="Spillane C."/>
            <person name="Cook D.R."/>
            <person name="May G.D."/>
            <person name="Xu X."/>
            <person name="Jackson S.A."/>
        </authorList>
    </citation>
    <scope>NUCLEOTIDE SEQUENCE [LARGE SCALE GENOMIC DNA]</scope>
</reference>
<gene>
    <name evidence="1" type="ORF">KK1_036770</name>
</gene>
<evidence type="ECO:0000313" key="2">
    <source>
        <dbReference type="Proteomes" id="UP000075243"/>
    </source>
</evidence>
<proteinExistence type="predicted"/>
<evidence type="ECO:0008006" key="3">
    <source>
        <dbReference type="Google" id="ProtNLM"/>
    </source>
</evidence>